<accession>A0A3B0P9H1</accession>
<dbReference type="Proteomes" id="UP000260136">
    <property type="component" value="Chromosome"/>
</dbReference>
<evidence type="ECO:0000313" key="2">
    <source>
        <dbReference type="Proteomes" id="UP000260136"/>
    </source>
</evidence>
<name>A0A3B0P9H1_MYCGL</name>
<sequence length="30" mass="3276">MASGAIINGEENIINVVNDCSEQIKSFLEH</sequence>
<dbReference type="EMBL" id="LS991952">
    <property type="protein sequence ID" value="SYV93788.1"/>
    <property type="molecule type" value="Genomic_DNA"/>
</dbReference>
<proteinExistence type="predicted"/>
<protein>
    <submittedName>
        <fullName evidence="1">Uncharacterized protein</fullName>
    </submittedName>
</protein>
<organism evidence="1 2">
    <name type="scientific">Mycoplasmoides gallisepticum</name>
    <name type="common">Mycoplasma gallisepticum</name>
    <dbReference type="NCBI Taxonomy" id="2096"/>
    <lineage>
        <taxon>Bacteria</taxon>
        <taxon>Bacillati</taxon>
        <taxon>Mycoplasmatota</taxon>
        <taxon>Mycoplasmoidales</taxon>
        <taxon>Mycoplasmoidaceae</taxon>
        <taxon>Mycoplasmoides</taxon>
    </lineage>
</organism>
<gene>
    <name evidence="1" type="ORF">NCTC10115_00077</name>
</gene>
<reference evidence="2" key="1">
    <citation type="submission" date="2018-06" db="EMBL/GenBank/DDBJ databases">
        <authorList>
            <consortium name="Pathogen Informatics"/>
        </authorList>
    </citation>
    <scope>NUCLEOTIDE SEQUENCE [LARGE SCALE GENOMIC DNA]</scope>
    <source>
        <strain evidence="2">NCTC10115</strain>
    </source>
</reference>
<evidence type="ECO:0000313" key="1">
    <source>
        <dbReference type="EMBL" id="SYV93788.1"/>
    </source>
</evidence>
<dbReference type="AlphaFoldDB" id="A0A3B0P9H1"/>